<sequence length="662" mass="73610">MHKYRADIDGLRAVAVSSVVIYHAIPNLVPAGFVGVDIFFVISGFLIGGIIYGDTLDGSFSFANFYARRVRRILPALLAVVLATLLAGLFLLNTHAMKELTSQAFAALFGLSNVYFWDNSDYFATAAVYQPLMMTWSLGIEEQFYVVFPFLMFPLIKLAPRGRIIALLVLIGVSFALSIVAVQRAPVSAFFLLPPRAWELGIGVTLAVMHHEKWIPQASRAVTDLISLVGFALVIASLFLFNHDTSFPGYAVLLPVIGTVMLIHAREGFFNRTLLSWKPVVFVGLISYSWYLWHWPMMAYVRIASDHSHTGGALLSVAAMSFVVAVLSWRYIEQPFRARKLPNIPVLVRYVTVLVAVAAVPVALRLADGVPQRIPHSVVVAEKVRAEGRGTCLLSFDQVRFDESLPCYPEGSRIALLGDSHASAAGVGLEEYAASEGTTLAQFSKSGCAPLLGYSRPQQGSLVYARNCADFVDGAWRQIASDPDIETVFIVGSWPSERDRLFRPVVDEKVLPPVESLEAVDRGLRALVSRLHEANKNVVLVGDVPRFDFNPMERVISDGFVARRFLRDFFGLSYKVKDGWVSPQALMPEYDKVGEIVRRIAEEDERIAYYDLKQVFCEADNCLYEKDGKPIFLDQHHLSAFGSRQVEWSDVEFSSPHMRTPS</sequence>
<dbReference type="GO" id="GO:0005886">
    <property type="term" value="C:plasma membrane"/>
    <property type="evidence" value="ECO:0007669"/>
    <property type="project" value="UniProtKB-SubCell"/>
</dbReference>
<dbReference type="EMBL" id="AWFB01000034">
    <property type="protein sequence ID" value="RAN32252.1"/>
    <property type="molecule type" value="Genomic_DNA"/>
</dbReference>
<comment type="subcellular location">
    <subcellularLocation>
        <location evidence="1">Cell membrane</location>
        <topology evidence="1">Multi-pass membrane protein</topology>
    </subcellularLocation>
</comment>
<dbReference type="PANTHER" id="PTHR23028">
    <property type="entry name" value="ACETYLTRANSFERASE"/>
    <property type="match status" value="1"/>
</dbReference>
<name>A0A062U6A0_9PROT</name>
<evidence type="ECO:0000313" key="11">
    <source>
        <dbReference type="Proteomes" id="UP000249123"/>
    </source>
</evidence>
<evidence type="ECO:0000256" key="7">
    <source>
        <dbReference type="ARBA" id="ARBA00023315"/>
    </source>
</evidence>
<dbReference type="InterPro" id="IPR002656">
    <property type="entry name" value="Acyl_transf_3_dom"/>
</dbReference>
<dbReference type="Pfam" id="PF01757">
    <property type="entry name" value="Acyl_transf_3"/>
    <property type="match status" value="1"/>
</dbReference>
<dbReference type="SUPFAM" id="SSF52266">
    <property type="entry name" value="SGNH hydrolase"/>
    <property type="match status" value="1"/>
</dbReference>
<keyword evidence="3" id="KW-0808">Transferase</keyword>
<dbReference type="InterPro" id="IPR043968">
    <property type="entry name" value="SGNH"/>
</dbReference>
<gene>
    <name evidence="10" type="ORF">HY3_02700</name>
</gene>
<dbReference type="AlphaFoldDB" id="A0A062U6A0"/>
<keyword evidence="4" id="KW-0812">Transmembrane</keyword>
<evidence type="ECO:0000256" key="1">
    <source>
        <dbReference type="ARBA" id="ARBA00004651"/>
    </source>
</evidence>
<evidence type="ECO:0000256" key="4">
    <source>
        <dbReference type="ARBA" id="ARBA00022692"/>
    </source>
</evidence>
<keyword evidence="6" id="KW-0472">Membrane</keyword>
<dbReference type="OrthoDB" id="9796461at2"/>
<dbReference type="GO" id="GO:0016788">
    <property type="term" value="F:hydrolase activity, acting on ester bonds"/>
    <property type="evidence" value="ECO:0007669"/>
    <property type="project" value="UniProtKB-ARBA"/>
</dbReference>
<dbReference type="InterPro" id="IPR050879">
    <property type="entry name" value="Acyltransferase_3"/>
</dbReference>
<evidence type="ECO:0000313" key="10">
    <source>
        <dbReference type="EMBL" id="RAN32252.1"/>
    </source>
</evidence>
<accession>A0A062U6A0</accession>
<dbReference type="GO" id="GO:0009103">
    <property type="term" value="P:lipopolysaccharide biosynthetic process"/>
    <property type="evidence" value="ECO:0007669"/>
    <property type="project" value="TreeGrafter"/>
</dbReference>
<evidence type="ECO:0000256" key="3">
    <source>
        <dbReference type="ARBA" id="ARBA00022679"/>
    </source>
</evidence>
<dbReference type="GO" id="GO:0016747">
    <property type="term" value="F:acyltransferase activity, transferring groups other than amino-acyl groups"/>
    <property type="evidence" value="ECO:0007669"/>
    <property type="project" value="InterPro"/>
</dbReference>
<evidence type="ECO:0000259" key="9">
    <source>
        <dbReference type="Pfam" id="PF19040"/>
    </source>
</evidence>
<comment type="caution">
    <text evidence="10">The sequence shown here is derived from an EMBL/GenBank/DDBJ whole genome shotgun (WGS) entry which is preliminary data.</text>
</comment>
<organism evidence="10 11">
    <name type="scientific">Hyphomonas pacifica</name>
    <dbReference type="NCBI Taxonomy" id="1280941"/>
    <lineage>
        <taxon>Bacteria</taxon>
        <taxon>Pseudomonadati</taxon>
        <taxon>Pseudomonadota</taxon>
        <taxon>Alphaproteobacteria</taxon>
        <taxon>Hyphomonadales</taxon>
        <taxon>Hyphomonadaceae</taxon>
        <taxon>Hyphomonas</taxon>
    </lineage>
</organism>
<proteinExistence type="predicted"/>
<evidence type="ECO:0000256" key="6">
    <source>
        <dbReference type="ARBA" id="ARBA00023136"/>
    </source>
</evidence>
<reference evidence="10 11" key="1">
    <citation type="submission" date="2013-04" db="EMBL/GenBank/DDBJ databases">
        <title>Hyphomonas sp. T24B3 Genome Sequencing.</title>
        <authorList>
            <person name="Lai Q."/>
            <person name="Shao Z."/>
        </authorList>
    </citation>
    <scope>NUCLEOTIDE SEQUENCE [LARGE SCALE GENOMIC DNA]</scope>
    <source>
        <strain evidence="10 11">T24B3</strain>
    </source>
</reference>
<evidence type="ECO:0000256" key="2">
    <source>
        <dbReference type="ARBA" id="ARBA00022475"/>
    </source>
</evidence>
<dbReference type="Gene3D" id="3.40.50.1110">
    <property type="entry name" value="SGNH hydrolase"/>
    <property type="match status" value="1"/>
</dbReference>
<dbReference type="RefSeq" id="WP_051594697.1">
    <property type="nucleotide sequence ID" value="NZ_AWFA01000008.1"/>
</dbReference>
<dbReference type="eggNOG" id="COG1835">
    <property type="taxonomic scope" value="Bacteria"/>
</dbReference>
<keyword evidence="7" id="KW-0012">Acyltransferase</keyword>
<keyword evidence="5" id="KW-1133">Transmembrane helix</keyword>
<keyword evidence="2" id="KW-1003">Cell membrane</keyword>
<dbReference type="Proteomes" id="UP000249123">
    <property type="component" value="Unassembled WGS sequence"/>
</dbReference>
<protein>
    <submittedName>
        <fullName evidence="10">Uncharacterized protein</fullName>
    </submittedName>
</protein>
<dbReference type="STRING" id="1280941.HY2_09895"/>
<dbReference type="PANTHER" id="PTHR23028:SF53">
    <property type="entry name" value="ACYL_TRANSF_3 DOMAIN-CONTAINING PROTEIN"/>
    <property type="match status" value="1"/>
</dbReference>
<evidence type="ECO:0000256" key="5">
    <source>
        <dbReference type="ARBA" id="ARBA00022989"/>
    </source>
</evidence>
<evidence type="ECO:0000259" key="8">
    <source>
        <dbReference type="Pfam" id="PF01757"/>
    </source>
</evidence>
<dbReference type="InterPro" id="IPR036514">
    <property type="entry name" value="SGNH_hydro_sf"/>
</dbReference>
<dbReference type="Pfam" id="PF19040">
    <property type="entry name" value="SGNH"/>
    <property type="match status" value="1"/>
</dbReference>
<keyword evidence="11" id="KW-1185">Reference proteome</keyword>
<feature type="domain" description="SGNH" evidence="9">
    <location>
        <begin position="406"/>
        <end position="646"/>
    </location>
</feature>
<feature type="domain" description="Acyltransferase 3" evidence="8">
    <location>
        <begin position="6"/>
        <end position="328"/>
    </location>
</feature>